<organism evidence="2 3">
    <name type="scientific">Thermoflavimicrobium daqui</name>
    <dbReference type="NCBI Taxonomy" id="2137476"/>
    <lineage>
        <taxon>Bacteria</taxon>
        <taxon>Bacillati</taxon>
        <taxon>Bacillota</taxon>
        <taxon>Bacilli</taxon>
        <taxon>Bacillales</taxon>
        <taxon>Thermoactinomycetaceae</taxon>
        <taxon>Thermoflavimicrobium</taxon>
    </lineage>
</organism>
<feature type="transmembrane region" description="Helical" evidence="1">
    <location>
        <begin position="64"/>
        <end position="85"/>
    </location>
</feature>
<keyword evidence="3" id="KW-1185">Reference proteome</keyword>
<dbReference type="Proteomes" id="UP000251213">
    <property type="component" value="Unassembled WGS sequence"/>
</dbReference>
<evidence type="ECO:0000313" key="3">
    <source>
        <dbReference type="Proteomes" id="UP000251213"/>
    </source>
</evidence>
<proteinExistence type="predicted"/>
<name>A0A364K1D7_9BACL</name>
<dbReference type="EMBL" id="QJKK01000013">
    <property type="protein sequence ID" value="RAL21496.1"/>
    <property type="molecule type" value="Genomic_DNA"/>
</dbReference>
<evidence type="ECO:0000313" key="2">
    <source>
        <dbReference type="EMBL" id="RAL21496.1"/>
    </source>
</evidence>
<comment type="caution">
    <text evidence="2">The sequence shown here is derived from an EMBL/GenBank/DDBJ whole genome shotgun (WGS) entry which is preliminary data.</text>
</comment>
<keyword evidence="1" id="KW-0812">Transmembrane</keyword>
<sequence>MKITHKRTSWYFFNITFESRIVLQNSGISPSFSNKEFDFSPLYLLKSSIWYIEAEVKRYMNSKAAIFASLFTGGLGILASLFFLLHYGLKGFIAGLIGSAIWFGLAYYLKKTSL</sequence>
<protein>
    <submittedName>
        <fullName evidence="2">Uncharacterized protein</fullName>
    </submittedName>
</protein>
<keyword evidence="1" id="KW-1133">Transmembrane helix</keyword>
<feature type="transmembrane region" description="Helical" evidence="1">
    <location>
        <begin position="91"/>
        <end position="109"/>
    </location>
</feature>
<reference evidence="2 3" key="1">
    <citation type="submission" date="2018-06" db="EMBL/GenBank/DDBJ databases">
        <title>Thermoflavimicrobium daqus sp. nov., a thermophilic microbe isolated from Moutai-flavour Daqu.</title>
        <authorList>
            <person name="Wang X."/>
            <person name="Zhou H."/>
        </authorList>
    </citation>
    <scope>NUCLEOTIDE SEQUENCE [LARGE SCALE GENOMIC DNA]</scope>
    <source>
        <strain evidence="2 3">FBKL4.011</strain>
    </source>
</reference>
<keyword evidence="1" id="KW-0472">Membrane</keyword>
<accession>A0A364K1D7</accession>
<dbReference type="AlphaFoldDB" id="A0A364K1D7"/>
<gene>
    <name evidence="2" type="ORF">DL897_16205</name>
</gene>
<evidence type="ECO:0000256" key="1">
    <source>
        <dbReference type="SAM" id="Phobius"/>
    </source>
</evidence>
<reference evidence="2 3" key="2">
    <citation type="submission" date="2018-06" db="EMBL/GenBank/DDBJ databases">
        <authorList>
            <person name="Zhirakovskaya E."/>
        </authorList>
    </citation>
    <scope>NUCLEOTIDE SEQUENCE [LARGE SCALE GENOMIC DNA]</scope>
    <source>
        <strain evidence="2 3">FBKL4.011</strain>
    </source>
</reference>